<dbReference type="GO" id="GO:0009055">
    <property type="term" value="F:electron transfer activity"/>
    <property type="evidence" value="ECO:0007669"/>
    <property type="project" value="InterPro"/>
</dbReference>
<gene>
    <name evidence="5" type="ORF">A2949_02725</name>
</gene>
<keyword evidence="2" id="KW-0186">Copper</keyword>
<sequence length="152" mass="15536">MNSSGWAAVVAAVVLIAGVAWWYTAKAPTAPAGDAVSAETPVSGSTASEPKTVTVNYSDAGFSPATITIKRGDTVTFTNSSSGSMWVASAPHPAHTAYAGTALSEHCPAGSALAFDQCQTGASYSFKFDKAGTWKYHNHSNAGSFGEVIVAE</sequence>
<proteinExistence type="predicted"/>
<dbReference type="AlphaFoldDB" id="A0A1F4XYL7"/>
<dbReference type="InterPro" id="IPR000923">
    <property type="entry name" value="BlueCu_1"/>
</dbReference>
<dbReference type="Proteomes" id="UP000178585">
    <property type="component" value="Unassembled WGS sequence"/>
</dbReference>
<evidence type="ECO:0000256" key="3">
    <source>
        <dbReference type="SAM" id="Phobius"/>
    </source>
</evidence>
<keyword evidence="3" id="KW-0472">Membrane</keyword>
<dbReference type="STRING" id="1797245.A2949_02725"/>
<keyword evidence="3" id="KW-1133">Transmembrane helix</keyword>
<dbReference type="SUPFAM" id="SSF49503">
    <property type="entry name" value="Cupredoxins"/>
    <property type="match status" value="1"/>
</dbReference>
<evidence type="ECO:0000259" key="4">
    <source>
        <dbReference type="Pfam" id="PF00127"/>
    </source>
</evidence>
<accession>A0A1F4XYL7</accession>
<feature type="transmembrane region" description="Helical" evidence="3">
    <location>
        <begin position="6"/>
        <end position="23"/>
    </location>
</feature>
<dbReference type="Gene3D" id="2.60.40.420">
    <property type="entry name" value="Cupredoxins - blue copper proteins"/>
    <property type="match status" value="1"/>
</dbReference>
<organism evidence="5 6">
    <name type="scientific">Candidatus Adlerbacteria bacterium RIFCSPLOWO2_01_FULL_54_21b</name>
    <dbReference type="NCBI Taxonomy" id="1797245"/>
    <lineage>
        <taxon>Bacteria</taxon>
        <taxon>Candidatus Adleribacteriota</taxon>
    </lineage>
</organism>
<evidence type="ECO:0000313" key="5">
    <source>
        <dbReference type="EMBL" id="OGC86183.1"/>
    </source>
</evidence>
<feature type="domain" description="Blue (type 1) copper" evidence="4">
    <location>
        <begin position="54"/>
        <end position="150"/>
    </location>
</feature>
<dbReference type="Pfam" id="PF00127">
    <property type="entry name" value="Copper-bind"/>
    <property type="match status" value="1"/>
</dbReference>
<comment type="caution">
    <text evidence="5">The sequence shown here is derived from an EMBL/GenBank/DDBJ whole genome shotgun (WGS) entry which is preliminary data.</text>
</comment>
<protein>
    <recommendedName>
        <fullName evidence="4">Blue (type 1) copper domain-containing protein</fullName>
    </recommendedName>
</protein>
<keyword evidence="1" id="KW-0479">Metal-binding</keyword>
<dbReference type="InterPro" id="IPR008972">
    <property type="entry name" value="Cupredoxin"/>
</dbReference>
<evidence type="ECO:0000256" key="1">
    <source>
        <dbReference type="ARBA" id="ARBA00022723"/>
    </source>
</evidence>
<dbReference type="EMBL" id="MEWZ01000029">
    <property type="protein sequence ID" value="OGC86183.1"/>
    <property type="molecule type" value="Genomic_DNA"/>
</dbReference>
<reference evidence="5 6" key="1">
    <citation type="journal article" date="2016" name="Nat. Commun.">
        <title>Thousands of microbial genomes shed light on interconnected biogeochemical processes in an aquifer system.</title>
        <authorList>
            <person name="Anantharaman K."/>
            <person name="Brown C.T."/>
            <person name="Hug L.A."/>
            <person name="Sharon I."/>
            <person name="Castelle C.J."/>
            <person name="Probst A.J."/>
            <person name="Thomas B.C."/>
            <person name="Singh A."/>
            <person name="Wilkins M.J."/>
            <person name="Karaoz U."/>
            <person name="Brodie E.L."/>
            <person name="Williams K.H."/>
            <person name="Hubbard S.S."/>
            <person name="Banfield J.F."/>
        </authorList>
    </citation>
    <scope>NUCLEOTIDE SEQUENCE [LARGE SCALE GENOMIC DNA]</scope>
</reference>
<evidence type="ECO:0000313" key="6">
    <source>
        <dbReference type="Proteomes" id="UP000178585"/>
    </source>
</evidence>
<evidence type="ECO:0000256" key="2">
    <source>
        <dbReference type="ARBA" id="ARBA00023008"/>
    </source>
</evidence>
<dbReference type="GO" id="GO:0005507">
    <property type="term" value="F:copper ion binding"/>
    <property type="evidence" value="ECO:0007669"/>
    <property type="project" value="InterPro"/>
</dbReference>
<keyword evidence="3" id="KW-0812">Transmembrane</keyword>
<name>A0A1F4XYL7_9BACT</name>